<feature type="chain" id="PRO_5002317706" description="Secreted protein" evidence="1">
    <location>
        <begin position="28"/>
        <end position="166"/>
    </location>
</feature>
<accession>A0A0D7CP55</accession>
<comment type="caution">
    <text evidence="2">The sequence shown here is derived from an EMBL/GenBank/DDBJ whole genome shotgun (WGS) entry which is preliminary data.</text>
</comment>
<keyword evidence="3" id="KW-1185">Reference proteome</keyword>
<reference evidence="2 3" key="1">
    <citation type="submission" date="2014-09" db="EMBL/GenBank/DDBJ databases">
        <title>Draft genome sequence of Streptomyces natalensis ATCC 27448, producer of the antifungal pimaricin.</title>
        <authorList>
            <person name="Mendes M.V."/>
            <person name="Beites T."/>
            <person name="Pires S."/>
            <person name="Santos C.L."/>
            <person name="Moradas-Ferreira P."/>
        </authorList>
    </citation>
    <scope>NUCLEOTIDE SEQUENCE [LARGE SCALE GENOMIC DNA]</scope>
    <source>
        <strain evidence="2 3">ATCC 27448</strain>
    </source>
</reference>
<dbReference type="AlphaFoldDB" id="A0A0D7CP55"/>
<dbReference type="Proteomes" id="UP000032458">
    <property type="component" value="Unassembled WGS sequence"/>
</dbReference>
<dbReference type="PATRIC" id="fig|1240678.4.peg.2120"/>
<gene>
    <name evidence="2" type="ORF">SNA_10165</name>
</gene>
<evidence type="ECO:0000313" key="3">
    <source>
        <dbReference type="Proteomes" id="UP000032458"/>
    </source>
</evidence>
<organism evidence="2 3">
    <name type="scientific">Streptomyces natalensis ATCC 27448</name>
    <dbReference type="NCBI Taxonomy" id="1240678"/>
    <lineage>
        <taxon>Bacteria</taxon>
        <taxon>Bacillati</taxon>
        <taxon>Actinomycetota</taxon>
        <taxon>Actinomycetes</taxon>
        <taxon>Kitasatosporales</taxon>
        <taxon>Streptomycetaceae</taxon>
        <taxon>Streptomyces</taxon>
    </lineage>
</organism>
<dbReference type="RefSeq" id="WP_030065407.1">
    <property type="nucleotide sequence ID" value="NZ_JRKI01000012.1"/>
</dbReference>
<evidence type="ECO:0000313" key="2">
    <source>
        <dbReference type="EMBL" id="KIZ18034.1"/>
    </source>
</evidence>
<name>A0A0D7CP55_9ACTN</name>
<evidence type="ECO:0000256" key="1">
    <source>
        <dbReference type="SAM" id="SignalP"/>
    </source>
</evidence>
<proteinExistence type="predicted"/>
<evidence type="ECO:0008006" key="4">
    <source>
        <dbReference type="Google" id="ProtNLM"/>
    </source>
</evidence>
<feature type="signal peptide" evidence="1">
    <location>
        <begin position="1"/>
        <end position="27"/>
    </location>
</feature>
<dbReference type="EMBL" id="JRKI01000012">
    <property type="protein sequence ID" value="KIZ18034.1"/>
    <property type="molecule type" value="Genomic_DNA"/>
</dbReference>
<keyword evidence="1" id="KW-0732">Signal</keyword>
<sequence length="166" mass="17842">MNRKLRLTAASVAAAVALGVAAPTAQAATEHAPARAAATQTITVDSNAEARTLSASLTHDGIAAKTIGQTSSVTVQSDLTTKGVPWRQVIRAYKLLKRVPGAVSWSAKVAKEAVKLGKAKGVAYLKKKIGELHFWNPVKWVWKTILVFANNADTLWSIIQYIVHHH</sequence>
<protein>
    <recommendedName>
        <fullName evidence="4">Secreted protein</fullName>
    </recommendedName>
</protein>